<evidence type="ECO:0000313" key="2">
    <source>
        <dbReference type="EMBL" id="AEI95940.1"/>
    </source>
</evidence>
<evidence type="ECO:0000313" key="3">
    <source>
        <dbReference type="Proteomes" id="UP000001353"/>
    </source>
</evidence>
<organism evidence="2 3">
    <name type="scientific">Roseobacter litoralis (strain ATCC 49566 / DSM 6996 / JCM 21268 / NBRC 15278 / OCh 149)</name>
    <dbReference type="NCBI Taxonomy" id="391595"/>
    <lineage>
        <taxon>Bacteria</taxon>
        <taxon>Pseudomonadati</taxon>
        <taxon>Pseudomonadota</taxon>
        <taxon>Alphaproteobacteria</taxon>
        <taxon>Rhodobacterales</taxon>
        <taxon>Roseobacteraceae</taxon>
        <taxon>Roseobacter</taxon>
    </lineage>
</organism>
<dbReference type="Gene3D" id="3.40.30.10">
    <property type="entry name" value="Glutaredoxin"/>
    <property type="match status" value="1"/>
</dbReference>
<dbReference type="InterPro" id="IPR036249">
    <property type="entry name" value="Thioredoxin-like_sf"/>
</dbReference>
<dbReference type="SUPFAM" id="SSF52833">
    <property type="entry name" value="Thioredoxin-like"/>
    <property type="match status" value="1"/>
</dbReference>
<sequence length="203" mass="22695">MKLYHSPASPFVRKVTVLLHELGQTDAVTLKTVTTTALASDEALKTANPLARLPALERDDGITLYDSRVITAYLNHLFNGAFYPQNSSRWETLTLEATGDGIMDSGVSMVYELRLRDAERVSQAWIDAQWAKIERTLFALNTRWISHLSGPLTMGHISVACALSYLDFRHDARNWREGNEALAKWHAGFDSRPSMRATHPPAA</sequence>
<feature type="domain" description="GST N-terminal" evidence="1">
    <location>
        <begin position="1"/>
        <end position="82"/>
    </location>
</feature>
<protein>
    <submittedName>
        <fullName evidence="2">Glutathione S-transferase-like protein</fullName>
    </submittedName>
</protein>
<dbReference type="KEGG" id="rli:RLO149_c040440"/>
<name>F7ZEP4_ROSLO</name>
<dbReference type="HOGENOM" id="CLU_011226_12_2_5"/>
<dbReference type="RefSeq" id="WP_013963819.1">
    <property type="nucleotide sequence ID" value="NC_015730.1"/>
</dbReference>
<dbReference type="SUPFAM" id="SSF47616">
    <property type="entry name" value="GST C-terminal domain-like"/>
    <property type="match status" value="1"/>
</dbReference>
<dbReference type="Pfam" id="PF13417">
    <property type="entry name" value="GST_N_3"/>
    <property type="match status" value="1"/>
</dbReference>
<dbReference type="OrthoDB" id="9795329at2"/>
<dbReference type="Proteomes" id="UP000001353">
    <property type="component" value="Chromosome"/>
</dbReference>
<gene>
    <name evidence="2" type="ordered locus">RLO149_c040440</name>
</gene>
<dbReference type="eggNOG" id="COG0625">
    <property type="taxonomic scope" value="Bacteria"/>
</dbReference>
<dbReference type="Gene3D" id="1.20.1050.10">
    <property type="match status" value="1"/>
</dbReference>
<dbReference type="InterPro" id="IPR036282">
    <property type="entry name" value="Glutathione-S-Trfase_C_sf"/>
</dbReference>
<dbReference type="EMBL" id="CP002623">
    <property type="protein sequence ID" value="AEI95940.1"/>
    <property type="molecule type" value="Genomic_DNA"/>
</dbReference>
<dbReference type="InterPro" id="IPR004045">
    <property type="entry name" value="Glutathione_S-Trfase_N"/>
</dbReference>
<dbReference type="PROSITE" id="PS50404">
    <property type="entry name" value="GST_NTER"/>
    <property type="match status" value="1"/>
</dbReference>
<proteinExistence type="predicted"/>
<evidence type="ECO:0000259" key="1">
    <source>
        <dbReference type="PROSITE" id="PS50404"/>
    </source>
</evidence>
<dbReference type="STRING" id="391595.RLO149_c040440"/>
<dbReference type="Pfam" id="PF13410">
    <property type="entry name" value="GST_C_2"/>
    <property type="match status" value="1"/>
</dbReference>
<dbReference type="CDD" id="cd03205">
    <property type="entry name" value="GST_C_6"/>
    <property type="match status" value="1"/>
</dbReference>
<dbReference type="AlphaFoldDB" id="F7ZEP4"/>
<keyword evidence="3" id="KW-1185">Reference proteome</keyword>
<reference evidence="2 3" key="1">
    <citation type="journal article" date="2011" name="BMC Genomics">
        <title>Comparative genome analysis and genome-guided physiological analysis of Roseobacter litoralis.</title>
        <authorList>
            <person name="Kalhoefer D."/>
            <person name="Thole S."/>
            <person name="Voget S."/>
            <person name="Lehmann R."/>
            <person name="Liesegang H."/>
            <person name="Wollher A."/>
            <person name="Daniel R."/>
            <person name="Simon M."/>
            <person name="Brinkhoff T."/>
        </authorList>
    </citation>
    <scope>NUCLEOTIDE SEQUENCE [LARGE SCALE GENOMIC DNA]</scope>
    <source>
        <strain evidence="3">ATCC 49566 / DSM 6996 / JCM 21268 / NBRC 15278 / OCh 149</strain>
    </source>
</reference>
<accession>F7ZEP4</accession>
<dbReference type="CDD" id="cd03049">
    <property type="entry name" value="GST_N_3"/>
    <property type="match status" value="1"/>
</dbReference>
<dbReference type="GO" id="GO:0016740">
    <property type="term" value="F:transferase activity"/>
    <property type="evidence" value="ECO:0007669"/>
    <property type="project" value="UniProtKB-KW"/>
</dbReference>